<dbReference type="Gene3D" id="1.10.287.2620">
    <property type="match status" value="1"/>
</dbReference>
<keyword evidence="9" id="KW-0175">Coiled coil</keyword>
<keyword evidence="14" id="KW-1185">Reference proteome</keyword>
<evidence type="ECO:0000256" key="7">
    <source>
        <dbReference type="ARBA" id="ARBA00022840"/>
    </source>
</evidence>
<organism evidence="13 14">
    <name type="scientific">Eptatretus burgeri</name>
    <name type="common">Inshore hagfish</name>
    <dbReference type="NCBI Taxonomy" id="7764"/>
    <lineage>
        <taxon>Eukaryota</taxon>
        <taxon>Metazoa</taxon>
        <taxon>Chordata</taxon>
        <taxon>Craniata</taxon>
        <taxon>Vertebrata</taxon>
        <taxon>Cyclostomata</taxon>
        <taxon>Myxini</taxon>
        <taxon>Myxiniformes</taxon>
        <taxon>Myxinidae</taxon>
        <taxon>Eptatretinae</taxon>
        <taxon>Eptatretus</taxon>
    </lineage>
</organism>
<dbReference type="GO" id="GO:0005524">
    <property type="term" value="F:ATP binding"/>
    <property type="evidence" value="ECO:0007669"/>
    <property type="project" value="UniProtKB-KW"/>
</dbReference>
<keyword evidence="3" id="KW-0963">Cytoplasm</keyword>
<reference evidence="13" key="2">
    <citation type="submission" date="2025-09" db="UniProtKB">
        <authorList>
            <consortium name="Ensembl"/>
        </authorList>
    </citation>
    <scope>IDENTIFICATION</scope>
</reference>
<dbReference type="GO" id="GO:0005858">
    <property type="term" value="C:axonemal dynein complex"/>
    <property type="evidence" value="ECO:0007669"/>
    <property type="project" value="TreeGrafter"/>
</dbReference>
<evidence type="ECO:0000313" key="14">
    <source>
        <dbReference type="Proteomes" id="UP000694388"/>
    </source>
</evidence>
<dbReference type="Ensembl" id="ENSEBUT00000018256.1">
    <property type="protein sequence ID" value="ENSEBUP00000017680.1"/>
    <property type="gene ID" value="ENSEBUG00000011049.1"/>
</dbReference>
<dbReference type="AlphaFoldDB" id="A0A8C4QMG9"/>
<evidence type="ECO:0000256" key="9">
    <source>
        <dbReference type="ARBA" id="ARBA00023054"/>
    </source>
</evidence>
<evidence type="ECO:0000256" key="4">
    <source>
        <dbReference type="ARBA" id="ARBA00022701"/>
    </source>
</evidence>
<evidence type="ECO:0000256" key="2">
    <source>
        <dbReference type="ARBA" id="ARBA00008887"/>
    </source>
</evidence>
<evidence type="ECO:0000256" key="3">
    <source>
        <dbReference type="ARBA" id="ARBA00022490"/>
    </source>
</evidence>
<dbReference type="FunFam" id="1.10.287.2620:FF:000001">
    <property type="entry name" value="Cytoplasmic dynein heavy chain 1"/>
    <property type="match status" value="1"/>
</dbReference>
<keyword evidence="10" id="KW-0505">Motor protein</keyword>
<evidence type="ECO:0000256" key="8">
    <source>
        <dbReference type="ARBA" id="ARBA00023017"/>
    </source>
</evidence>
<evidence type="ECO:0000313" key="13">
    <source>
        <dbReference type="Ensembl" id="ENSEBUP00000017680.1"/>
    </source>
</evidence>
<keyword evidence="4" id="KW-0493">Microtubule</keyword>
<proteinExistence type="inferred from homology"/>
<evidence type="ECO:0000256" key="1">
    <source>
        <dbReference type="ARBA" id="ARBA00004245"/>
    </source>
</evidence>
<dbReference type="Proteomes" id="UP000694388">
    <property type="component" value="Unplaced"/>
</dbReference>
<sequence length="303" mass="35541">MFCNGQRLLERHRFQFPSSWLYIDNIEGEWGAFTDIMKRKDSAIQQQVANLQMKIVQEDRAVESRTSDLLFDWEKNKPVAGNLRPEEALQTLTIYEGKFGRLKDDRDKCVKAKEALELTDSGLLSGSEERLQVALEELQDLKGVWSELHKIWEQIDQMKEQPWLSVQPRKLRQSLDGLLNQLKNLPARLRQYSSYEYVYKLLKTYLKVNLLIIDLKSEALKDRHWKQLMKRLHVSWIPSELTLGHIWAVDLQKNEAVVKDVLLVAQGEMALEEFLKQVWTENYYGSFHCHLNKNDVNACKPLL</sequence>
<keyword evidence="7" id="KW-0067">ATP-binding</keyword>
<dbReference type="PANTHER" id="PTHR46532">
    <property type="entry name" value="MALE FERTILITY FACTOR KL5"/>
    <property type="match status" value="1"/>
</dbReference>
<dbReference type="Pfam" id="PF08393">
    <property type="entry name" value="DHC_N2"/>
    <property type="match status" value="1"/>
</dbReference>
<comment type="similarity">
    <text evidence="2">Belongs to the dynein heavy chain family.</text>
</comment>
<protein>
    <recommendedName>
        <fullName evidence="12">Dynein heavy chain linker domain-containing protein</fullName>
    </recommendedName>
</protein>
<evidence type="ECO:0000256" key="5">
    <source>
        <dbReference type="ARBA" id="ARBA00022737"/>
    </source>
</evidence>
<dbReference type="InterPro" id="IPR013602">
    <property type="entry name" value="Dynein_heavy_linker"/>
</dbReference>
<keyword evidence="8" id="KW-0243">Dynein</keyword>
<keyword evidence="5" id="KW-0677">Repeat</keyword>
<keyword evidence="11" id="KW-0206">Cytoskeleton</keyword>
<dbReference type="InterPro" id="IPR026983">
    <property type="entry name" value="DHC"/>
</dbReference>
<dbReference type="GeneTree" id="ENSGT00940000156103"/>
<dbReference type="GO" id="GO:0045505">
    <property type="term" value="F:dynein intermediate chain binding"/>
    <property type="evidence" value="ECO:0007669"/>
    <property type="project" value="InterPro"/>
</dbReference>
<evidence type="ECO:0000256" key="6">
    <source>
        <dbReference type="ARBA" id="ARBA00022741"/>
    </source>
</evidence>
<comment type="subcellular location">
    <subcellularLocation>
        <location evidence="1">Cytoplasm</location>
        <location evidence="1">Cytoskeleton</location>
    </subcellularLocation>
</comment>
<evidence type="ECO:0000256" key="11">
    <source>
        <dbReference type="ARBA" id="ARBA00023212"/>
    </source>
</evidence>
<evidence type="ECO:0000256" key="10">
    <source>
        <dbReference type="ARBA" id="ARBA00023175"/>
    </source>
</evidence>
<name>A0A8C4QMG9_EPTBU</name>
<dbReference type="OMA" id="NDVNACK"/>
<keyword evidence="6" id="KW-0547">Nucleotide-binding</keyword>
<dbReference type="GO" id="GO:0005874">
    <property type="term" value="C:microtubule"/>
    <property type="evidence" value="ECO:0007669"/>
    <property type="project" value="UniProtKB-KW"/>
</dbReference>
<accession>A0A8C4QMG9</accession>
<dbReference type="PANTHER" id="PTHR46532:SF13">
    <property type="entry name" value="CYTOPLASMIC DYNEIN 1 HEAVY CHAIN 1"/>
    <property type="match status" value="1"/>
</dbReference>
<evidence type="ECO:0000259" key="12">
    <source>
        <dbReference type="Pfam" id="PF08393"/>
    </source>
</evidence>
<reference evidence="13" key="1">
    <citation type="submission" date="2025-08" db="UniProtKB">
        <authorList>
            <consortium name="Ensembl"/>
        </authorList>
    </citation>
    <scope>IDENTIFICATION</scope>
</reference>
<feature type="domain" description="Dynein heavy chain linker" evidence="12">
    <location>
        <begin position="132"/>
        <end position="282"/>
    </location>
</feature>
<dbReference type="GO" id="GO:0051959">
    <property type="term" value="F:dynein light intermediate chain binding"/>
    <property type="evidence" value="ECO:0007669"/>
    <property type="project" value="InterPro"/>
</dbReference>
<dbReference type="GO" id="GO:0007018">
    <property type="term" value="P:microtubule-based movement"/>
    <property type="evidence" value="ECO:0007669"/>
    <property type="project" value="InterPro"/>
</dbReference>